<evidence type="ECO:0000313" key="3">
    <source>
        <dbReference type="EMBL" id="MEJ8670571.1"/>
    </source>
</evidence>
<evidence type="ECO:0000259" key="2">
    <source>
        <dbReference type="Pfam" id="PF11716"/>
    </source>
</evidence>
<dbReference type="Proteomes" id="UP001376459">
    <property type="component" value="Unassembled WGS sequence"/>
</dbReference>
<dbReference type="InterPro" id="IPR017520">
    <property type="entry name" value="CHP03086"/>
</dbReference>
<name>A0ABU8UQC4_9ACTN</name>
<reference evidence="3 4" key="1">
    <citation type="submission" date="2024-03" db="EMBL/GenBank/DDBJ databases">
        <title>Novel Streptomyces species of biotechnological and ecological value are a feature of Machair soil.</title>
        <authorList>
            <person name="Prole J.R."/>
            <person name="Goodfellow M."/>
            <person name="Allenby N."/>
            <person name="Ward A.C."/>
        </authorList>
    </citation>
    <scope>NUCLEOTIDE SEQUENCE [LARGE SCALE GENOMIC DNA]</scope>
    <source>
        <strain evidence="3 4">MS1.AVA.1</strain>
    </source>
</reference>
<accession>A0ABU8UQC4</accession>
<dbReference type="InterPro" id="IPR017517">
    <property type="entry name" value="Maleyloyr_isom"/>
</dbReference>
<feature type="region of interest" description="Disordered" evidence="1">
    <location>
        <begin position="167"/>
        <end position="227"/>
    </location>
</feature>
<evidence type="ECO:0000256" key="1">
    <source>
        <dbReference type="SAM" id="MobiDB-lite"/>
    </source>
</evidence>
<feature type="compositionally biased region" description="Gly residues" evidence="1">
    <location>
        <begin position="193"/>
        <end position="215"/>
    </location>
</feature>
<evidence type="ECO:0000313" key="4">
    <source>
        <dbReference type="Proteomes" id="UP001376459"/>
    </source>
</evidence>
<gene>
    <name evidence="3" type="ORF">WKI71_25610</name>
</gene>
<comment type="caution">
    <text evidence="3">The sequence shown here is derived from an EMBL/GenBank/DDBJ whole genome shotgun (WGS) entry which is preliminary data.</text>
</comment>
<dbReference type="NCBIfam" id="TIGR03086">
    <property type="entry name" value="TIGR03086 family metal-binding protein"/>
    <property type="match status" value="1"/>
</dbReference>
<organism evidence="3 4">
    <name type="scientific">Streptomyces machairae</name>
    <dbReference type="NCBI Taxonomy" id="3134109"/>
    <lineage>
        <taxon>Bacteria</taxon>
        <taxon>Bacillati</taxon>
        <taxon>Actinomycetota</taxon>
        <taxon>Actinomycetes</taxon>
        <taxon>Kitasatosporales</taxon>
        <taxon>Streptomycetaceae</taxon>
        <taxon>Streptomyces</taxon>
    </lineage>
</organism>
<dbReference type="Pfam" id="PF11716">
    <property type="entry name" value="MDMPI_N"/>
    <property type="match status" value="1"/>
</dbReference>
<dbReference type="EMBL" id="JBBKAK010000001">
    <property type="protein sequence ID" value="MEJ8670571.1"/>
    <property type="molecule type" value="Genomic_DNA"/>
</dbReference>
<protein>
    <submittedName>
        <fullName evidence="3">TIGR03086 family metal-binding protein</fullName>
    </submittedName>
</protein>
<dbReference type="InterPro" id="IPR024344">
    <property type="entry name" value="MDMPI_metal-binding"/>
</dbReference>
<keyword evidence="4" id="KW-1185">Reference proteome</keyword>
<proteinExistence type="predicted"/>
<dbReference type="InterPro" id="IPR034660">
    <property type="entry name" value="DinB/YfiT-like"/>
</dbReference>
<sequence length="227" mass="23326">MDTNSVKTYGIGELLAMARERAVPVVRGIPDTALVAPTPCAEYDVKALVNHLYQVIVQFQRLAAKEASDFGDTPDRVTGNAEWREGLALEADRLVAAWSAPGAEEGTTGGMDMPARLVGSMALLDLTVHVWDLARATGQDCPGADEAVVAELAGAVDTLAPTARKMGVFGEPAPSRRARRGSSACSREPAGIRAGGKHGGPGSSGQVGSGVGGPGIVAAGSPFSRYS</sequence>
<dbReference type="SUPFAM" id="SSF109854">
    <property type="entry name" value="DinB/YfiT-like putative metalloenzymes"/>
    <property type="match status" value="1"/>
</dbReference>
<dbReference type="Gene3D" id="1.20.120.450">
    <property type="entry name" value="dinb family like domain"/>
    <property type="match status" value="1"/>
</dbReference>
<dbReference type="NCBIfam" id="TIGR03083">
    <property type="entry name" value="maleylpyruvate isomerase family mycothiol-dependent enzyme"/>
    <property type="match status" value="1"/>
</dbReference>
<feature type="domain" description="Mycothiol-dependent maleylpyruvate isomerase metal-binding" evidence="2">
    <location>
        <begin position="18"/>
        <end position="134"/>
    </location>
</feature>
<feature type="compositionally biased region" description="Low complexity" evidence="1">
    <location>
        <begin position="216"/>
        <end position="227"/>
    </location>
</feature>